<dbReference type="STRING" id="694427.Palpr_0312"/>
<protein>
    <recommendedName>
        <fullName evidence="3">Lipoprotein</fullName>
    </recommendedName>
</protein>
<evidence type="ECO:0000313" key="1">
    <source>
        <dbReference type="EMBL" id="ADQ78474.1"/>
    </source>
</evidence>
<proteinExistence type="predicted"/>
<dbReference type="Proteomes" id="UP000008718">
    <property type="component" value="Chromosome"/>
</dbReference>
<name>E4T193_PALPW</name>
<gene>
    <name evidence="1" type="ordered locus">Palpr_0312</name>
</gene>
<reference key="1">
    <citation type="submission" date="2010-11" db="EMBL/GenBank/DDBJ databases">
        <title>The complete genome of Paludibacter propionicigenes DSM 17365.</title>
        <authorList>
            <consortium name="US DOE Joint Genome Institute (JGI-PGF)"/>
            <person name="Lucas S."/>
            <person name="Copeland A."/>
            <person name="Lapidus A."/>
            <person name="Bruce D."/>
            <person name="Goodwin L."/>
            <person name="Pitluck S."/>
            <person name="Kyrpides N."/>
            <person name="Mavromatis K."/>
            <person name="Ivanova N."/>
            <person name="Munk A.C."/>
            <person name="Brettin T."/>
            <person name="Detter J.C."/>
            <person name="Han C."/>
            <person name="Tapia R."/>
            <person name="Land M."/>
            <person name="Hauser L."/>
            <person name="Markowitz V."/>
            <person name="Cheng J.-F."/>
            <person name="Hugenholtz P."/>
            <person name="Woyke T."/>
            <person name="Wu D."/>
            <person name="Gronow S."/>
            <person name="Wellnitz S."/>
            <person name="Brambilla E."/>
            <person name="Klenk H.-P."/>
            <person name="Eisen J.A."/>
        </authorList>
    </citation>
    <scope>NUCLEOTIDE SEQUENCE</scope>
    <source>
        <strain>WB4</strain>
    </source>
</reference>
<dbReference type="PROSITE" id="PS51257">
    <property type="entry name" value="PROKAR_LIPOPROTEIN"/>
    <property type="match status" value="1"/>
</dbReference>
<evidence type="ECO:0000313" key="2">
    <source>
        <dbReference type="Proteomes" id="UP000008718"/>
    </source>
</evidence>
<reference evidence="1 2" key="2">
    <citation type="journal article" date="2011" name="Stand. Genomic Sci.">
        <title>Complete genome sequence of Paludibacter propionicigenes type strain (WB4).</title>
        <authorList>
            <person name="Gronow S."/>
            <person name="Munk C."/>
            <person name="Lapidus A."/>
            <person name="Nolan M."/>
            <person name="Lucas S."/>
            <person name="Hammon N."/>
            <person name="Deshpande S."/>
            <person name="Cheng J.F."/>
            <person name="Tapia R."/>
            <person name="Han C."/>
            <person name="Goodwin L."/>
            <person name="Pitluck S."/>
            <person name="Liolios K."/>
            <person name="Ivanova N."/>
            <person name="Mavromatis K."/>
            <person name="Mikhailova N."/>
            <person name="Pati A."/>
            <person name="Chen A."/>
            <person name="Palaniappan K."/>
            <person name="Land M."/>
            <person name="Hauser L."/>
            <person name="Chang Y.J."/>
            <person name="Jeffries C.D."/>
            <person name="Brambilla E."/>
            <person name="Rohde M."/>
            <person name="Goker M."/>
            <person name="Detter J.C."/>
            <person name="Woyke T."/>
            <person name="Bristow J."/>
            <person name="Eisen J.A."/>
            <person name="Markowitz V."/>
            <person name="Hugenholtz P."/>
            <person name="Kyrpides N.C."/>
            <person name="Klenk H.P."/>
        </authorList>
    </citation>
    <scope>NUCLEOTIDE SEQUENCE [LARGE SCALE GENOMIC DNA]</scope>
    <source>
        <strain evidence="2">DSM 17365 / JCM 13257 / WB4</strain>
    </source>
</reference>
<dbReference type="AlphaFoldDB" id="E4T193"/>
<accession>E4T193</accession>
<organism evidence="1 2">
    <name type="scientific">Paludibacter propionicigenes (strain DSM 17365 / JCM 13257 / WB4)</name>
    <dbReference type="NCBI Taxonomy" id="694427"/>
    <lineage>
        <taxon>Bacteria</taxon>
        <taxon>Pseudomonadati</taxon>
        <taxon>Bacteroidota</taxon>
        <taxon>Bacteroidia</taxon>
        <taxon>Bacteroidales</taxon>
        <taxon>Paludibacteraceae</taxon>
        <taxon>Paludibacter</taxon>
    </lineage>
</organism>
<dbReference type="EMBL" id="CP002345">
    <property type="protein sequence ID" value="ADQ78474.1"/>
    <property type="molecule type" value="Genomic_DNA"/>
</dbReference>
<evidence type="ECO:0008006" key="3">
    <source>
        <dbReference type="Google" id="ProtNLM"/>
    </source>
</evidence>
<keyword evidence="2" id="KW-1185">Reference proteome</keyword>
<dbReference type="KEGG" id="ppn:Palpr_0312"/>
<dbReference type="HOGENOM" id="CLU_1516487_0_0_10"/>
<sequence>MNMKTTTICILLFVITSCRQTENKKQHIANDKDFTEKSVEQITLGTIDFKTILSSEIADTSKLFEIKSDGIFFIQSTDAECDSMQKADEQAYESFSENTNNASMSAGELLTNMKIKQYWSNKRFVKFELNGKEYFIDTRKNENIRIGRCILFRKATKPMIIDTELLTEELVKNYYQK</sequence>